<dbReference type="AlphaFoldDB" id="A0AAV7SB15"/>
<reference evidence="3" key="1">
    <citation type="journal article" date="2022" name="bioRxiv">
        <title>Sequencing and chromosome-scale assembly of the giantPleurodeles waltlgenome.</title>
        <authorList>
            <person name="Brown T."/>
            <person name="Elewa A."/>
            <person name="Iarovenko S."/>
            <person name="Subramanian E."/>
            <person name="Araus A.J."/>
            <person name="Petzold A."/>
            <person name="Susuki M."/>
            <person name="Suzuki K.-i.T."/>
            <person name="Hayashi T."/>
            <person name="Toyoda A."/>
            <person name="Oliveira C."/>
            <person name="Osipova E."/>
            <person name="Leigh N.D."/>
            <person name="Simon A."/>
            <person name="Yun M.H."/>
        </authorList>
    </citation>
    <scope>NUCLEOTIDE SEQUENCE</scope>
    <source>
        <strain evidence="3">20211129_DDA</strain>
        <tissue evidence="3">Liver</tissue>
    </source>
</reference>
<organism evidence="3 4">
    <name type="scientific">Pleurodeles waltl</name>
    <name type="common">Iberian ribbed newt</name>
    <dbReference type="NCBI Taxonomy" id="8319"/>
    <lineage>
        <taxon>Eukaryota</taxon>
        <taxon>Metazoa</taxon>
        <taxon>Chordata</taxon>
        <taxon>Craniata</taxon>
        <taxon>Vertebrata</taxon>
        <taxon>Euteleostomi</taxon>
        <taxon>Amphibia</taxon>
        <taxon>Batrachia</taxon>
        <taxon>Caudata</taxon>
        <taxon>Salamandroidea</taxon>
        <taxon>Salamandridae</taxon>
        <taxon>Pleurodelinae</taxon>
        <taxon>Pleurodeles</taxon>
    </lineage>
</organism>
<feature type="coiled-coil region" evidence="1">
    <location>
        <begin position="69"/>
        <end position="131"/>
    </location>
</feature>
<dbReference type="Gene3D" id="1.20.5.340">
    <property type="match status" value="1"/>
</dbReference>
<name>A0AAV7SB15_PLEWA</name>
<evidence type="ECO:0000313" key="3">
    <source>
        <dbReference type="EMBL" id="KAJ1160729.1"/>
    </source>
</evidence>
<dbReference type="SUPFAM" id="SSF57997">
    <property type="entry name" value="Tropomyosin"/>
    <property type="match status" value="1"/>
</dbReference>
<dbReference type="Proteomes" id="UP001066276">
    <property type="component" value="Chromosome 4_2"/>
</dbReference>
<accession>A0AAV7SB15</accession>
<protein>
    <submittedName>
        <fullName evidence="3">Uncharacterized protein</fullName>
    </submittedName>
</protein>
<dbReference type="PANTHER" id="PTHR11505">
    <property type="entry name" value="L1 TRANSPOSABLE ELEMENT-RELATED"/>
    <property type="match status" value="1"/>
</dbReference>
<gene>
    <name evidence="3" type="ORF">NDU88_001222</name>
</gene>
<feature type="region of interest" description="Disordered" evidence="2">
    <location>
        <begin position="1"/>
        <end position="26"/>
    </location>
</feature>
<dbReference type="EMBL" id="JANPWB010000008">
    <property type="protein sequence ID" value="KAJ1160729.1"/>
    <property type="molecule type" value="Genomic_DNA"/>
</dbReference>
<dbReference type="InterPro" id="IPR004244">
    <property type="entry name" value="Transposase_22"/>
</dbReference>
<dbReference type="Gene3D" id="3.30.70.1820">
    <property type="entry name" value="L1 transposable element, RRM domain"/>
    <property type="match status" value="1"/>
</dbReference>
<proteinExistence type="predicted"/>
<evidence type="ECO:0000256" key="2">
    <source>
        <dbReference type="SAM" id="MobiDB-lite"/>
    </source>
</evidence>
<evidence type="ECO:0000256" key="1">
    <source>
        <dbReference type="SAM" id="Coils"/>
    </source>
</evidence>
<comment type="caution">
    <text evidence="3">The sequence shown here is derived from an EMBL/GenBank/DDBJ whole genome shotgun (WGS) entry which is preliminary data.</text>
</comment>
<sequence>MGKTDKLQTKLQFEAQKTPRSKDWRREELGAVLEDQESDAEPELHHILATMESSLATINGKIDSLSYRMDRMTERLDNQVELVDEAERRISAVEDKCNNVSQAQTQADRTVAALRAKVEDLEARSRRSNIRVVGITESTAIDNMELFVEGLRIRLLDGRLFQTFFVVKRTHCSLTSKPPPGSPPRQVYCCFCFVGGDFEDMAVGGEPAAVAQHALKEEEKAIAMEEQELRHWK</sequence>
<keyword evidence="4" id="KW-1185">Reference proteome</keyword>
<evidence type="ECO:0000313" key="4">
    <source>
        <dbReference type="Proteomes" id="UP001066276"/>
    </source>
</evidence>
<keyword evidence="1" id="KW-0175">Coiled coil</keyword>